<reference evidence="2" key="1">
    <citation type="submission" date="2023-08" db="EMBL/GenBank/DDBJ databases">
        <title>Veillonella_parvula_DSM 2007_complete_genome_hifiasm_Zymo_Research_D6332.</title>
        <authorList>
            <person name="Damerum A."/>
        </authorList>
    </citation>
    <scope>NUCLEOTIDE SEQUENCE</scope>
    <source>
        <strain evidence="2">DSM 2007</strain>
    </source>
</reference>
<dbReference type="AlphaFoldDB" id="A0AB38YNA2"/>
<feature type="domain" description="DUF1653" evidence="1">
    <location>
        <begin position="8"/>
        <end position="72"/>
    </location>
</feature>
<accession>A0AB38YNA2</accession>
<dbReference type="EMBL" id="CP133463">
    <property type="protein sequence ID" value="WMS19392.1"/>
    <property type="molecule type" value="Genomic_DNA"/>
</dbReference>
<dbReference type="Proteomes" id="UP001228955">
    <property type="component" value="Chromosome"/>
</dbReference>
<dbReference type="Gene3D" id="2.30.30.320">
    <property type="entry name" value="DUF1653-like domain"/>
    <property type="match status" value="1"/>
</dbReference>
<dbReference type="RefSeq" id="WP_004694999.1">
    <property type="nucleotide sequence ID" value="NZ_CAUCMM010000003.1"/>
</dbReference>
<evidence type="ECO:0000259" key="1">
    <source>
        <dbReference type="Pfam" id="PF07866"/>
    </source>
</evidence>
<dbReference type="InterPro" id="IPR023387">
    <property type="entry name" value="DUF1653-like_dom"/>
</dbReference>
<sequence>MQEIVKGGLYRHFKGMYYYVLDVATHSETGEKFVVYQKLYDERDMYVRPLEMFVSDVDRKKYPDVAQKERFKLMSGRD</sequence>
<proteinExistence type="predicted"/>
<dbReference type="Pfam" id="PF07866">
    <property type="entry name" value="DUF1653"/>
    <property type="match status" value="1"/>
</dbReference>
<evidence type="ECO:0000313" key="3">
    <source>
        <dbReference type="Proteomes" id="UP001228955"/>
    </source>
</evidence>
<evidence type="ECO:0000313" key="2">
    <source>
        <dbReference type="EMBL" id="WMS19392.1"/>
    </source>
</evidence>
<gene>
    <name evidence="2" type="ORF">RDV51_08120</name>
</gene>
<dbReference type="InterPro" id="IPR037135">
    <property type="entry name" value="DUF1653-like_dom_sf"/>
</dbReference>
<organism evidence="2 3">
    <name type="scientific">Veillonella parvula</name>
    <name type="common">Staphylococcus parvulus</name>
    <dbReference type="NCBI Taxonomy" id="29466"/>
    <lineage>
        <taxon>Bacteria</taxon>
        <taxon>Bacillati</taxon>
        <taxon>Bacillota</taxon>
        <taxon>Negativicutes</taxon>
        <taxon>Veillonellales</taxon>
        <taxon>Veillonellaceae</taxon>
        <taxon>Veillonella</taxon>
    </lineage>
</organism>
<protein>
    <submittedName>
        <fullName evidence="2">DUF1653 domain-containing protein</fullName>
    </submittedName>
</protein>
<name>A0AB38YNA2_VEIPA</name>